<dbReference type="AlphaFoldDB" id="A0A3B6T8L0"/>
<feature type="signal peptide" evidence="1">
    <location>
        <begin position="1"/>
        <end position="23"/>
    </location>
</feature>
<feature type="chain" id="PRO_5043181025" evidence="1">
    <location>
        <begin position="24"/>
        <end position="76"/>
    </location>
</feature>
<dbReference type="Gramene" id="TraesRN7D0100136000.1">
    <property type="protein sequence ID" value="TraesRN7D0100136000.1"/>
    <property type="gene ID" value="TraesRN7D0100136000"/>
</dbReference>
<dbReference type="Gramene" id="TraesNOR7D03G04338320.1">
    <property type="protein sequence ID" value="TraesNOR7D03G04338320.1.CDS1"/>
    <property type="gene ID" value="TraesNOR7D03G04338320"/>
</dbReference>
<keyword evidence="1" id="KW-0732">Signal</keyword>
<evidence type="ECO:0000313" key="3">
    <source>
        <dbReference type="Proteomes" id="UP000019116"/>
    </source>
</evidence>
<dbReference type="Gramene" id="TraesROB_scaffold_120884_01G000100.1">
    <property type="protein sequence ID" value="TraesROB_scaffold_120884_01G000100.1"/>
    <property type="gene ID" value="TraesROB_scaffold_120884_01G000100"/>
</dbReference>
<protein>
    <submittedName>
        <fullName evidence="2">Uncharacterized protein</fullName>
    </submittedName>
</protein>
<dbReference type="EnsemblPlants" id="TraesCS7D02G058700.1">
    <property type="protein sequence ID" value="TraesCS7D02G058700.1.cds1"/>
    <property type="gene ID" value="TraesCS7D02G058700"/>
</dbReference>
<dbReference type="Gramene" id="TraesLDM7D03G04294480.1">
    <property type="protein sequence ID" value="TraesLDM7D03G04294480.1.CDS1"/>
    <property type="gene ID" value="TraesLDM7D03G04294480"/>
</dbReference>
<name>A0A3B6T8L0_WHEAT</name>
<evidence type="ECO:0000256" key="1">
    <source>
        <dbReference type="SAM" id="SignalP"/>
    </source>
</evidence>
<dbReference type="Gramene" id="TraesCLE_scaffold_074953_01G000200.1">
    <property type="protein sequence ID" value="TraesCLE_scaffold_074953_01G000200.1"/>
    <property type="gene ID" value="TraesCLE_scaffold_074953_01G000200"/>
</dbReference>
<dbReference type="Gramene" id="TraesCS7D02G058700.1">
    <property type="protein sequence ID" value="TraesCS7D02G058700.1.cds1"/>
    <property type="gene ID" value="TraesCS7D02G058700"/>
</dbReference>
<organism evidence="2">
    <name type="scientific">Triticum aestivum</name>
    <name type="common">Wheat</name>
    <dbReference type="NCBI Taxonomy" id="4565"/>
    <lineage>
        <taxon>Eukaryota</taxon>
        <taxon>Viridiplantae</taxon>
        <taxon>Streptophyta</taxon>
        <taxon>Embryophyta</taxon>
        <taxon>Tracheophyta</taxon>
        <taxon>Spermatophyta</taxon>
        <taxon>Magnoliopsida</taxon>
        <taxon>Liliopsida</taxon>
        <taxon>Poales</taxon>
        <taxon>Poaceae</taxon>
        <taxon>BOP clade</taxon>
        <taxon>Pooideae</taxon>
        <taxon>Triticodae</taxon>
        <taxon>Triticeae</taxon>
        <taxon>Triticinae</taxon>
        <taxon>Triticum</taxon>
    </lineage>
</organism>
<dbReference type="Gramene" id="TraesCAD_scaffold_051565_01G000200.1">
    <property type="protein sequence ID" value="TraesCAD_scaffold_051565_01G000200.1"/>
    <property type="gene ID" value="TraesCAD_scaffold_051565_01G000200"/>
</dbReference>
<sequence length="76" mass="8125">MASTLKVAVVVAALCALLVLTMGQQTEPCTSKCKRADDNCKSHCQSRGLPDCPRMCEITGWSCWVNCSYGTGGLPE</sequence>
<evidence type="ECO:0000313" key="2">
    <source>
        <dbReference type="EnsemblPlants" id="TraesCS7D02G058700.1.cds1"/>
    </source>
</evidence>
<keyword evidence="3" id="KW-1185">Reference proteome</keyword>
<dbReference type="Gramene" id="TraesPARA_EIv1.0_2516810.1">
    <property type="protein sequence ID" value="TraesPARA_EIv1.0_2516810.1.CDS1"/>
    <property type="gene ID" value="TraesPARA_EIv1.0_2516810"/>
</dbReference>
<dbReference type="Gramene" id="TraesCS7D03G0132400.1">
    <property type="protein sequence ID" value="TraesCS7D03G0132400.1.CDS1"/>
    <property type="gene ID" value="TraesCS7D03G0132400"/>
</dbReference>
<accession>A0A3B6T8L0</accession>
<dbReference type="Proteomes" id="UP000019116">
    <property type="component" value="Chromosome 7D"/>
</dbReference>
<dbReference type="Gramene" id="TraesWEE_scaffold_046162_01G000100.1">
    <property type="protein sequence ID" value="TraesWEE_scaffold_046162_01G000100.1"/>
    <property type="gene ID" value="TraesWEE_scaffold_046162_01G000100"/>
</dbReference>
<proteinExistence type="predicted"/>
<dbReference type="OMA" id="RADDNCK"/>
<reference evidence="2" key="2">
    <citation type="submission" date="2018-10" db="UniProtKB">
        <authorList>
            <consortium name="EnsemblPlants"/>
        </authorList>
    </citation>
    <scope>IDENTIFICATION</scope>
</reference>
<dbReference type="SMR" id="A0A3B6T8L0"/>
<reference evidence="2" key="1">
    <citation type="submission" date="2018-08" db="EMBL/GenBank/DDBJ databases">
        <authorList>
            <person name="Rossello M."/>
        </authorList>
    </citation>
    <scope>NUCLEOTIDE SEQUENCE [LARGE SCALE GENOMIC DNA]</scope>
    <source>
        <strain evidence="2">cv. Chinese Spring</strain>
    </source>
</reference>